<keyword evidence="14" id="KW-1185">Reference proteome</keyword>
<keyword evidence="4" id="KW-0255">Endonuclease</keyword>
<evidence type="ECO:0000256" key="11">
    <source>
        <dbReference type="ARBA" id="ARBA00023172"/>
    </source>
</evidence>
<dbReference type="GO" id="GO:0003887">
    <property type="term" value="F:DNA-directed DNA polymerase activity"/>
    <property type="evidence" value="ECO:0007669"/>
    <property type="project" value="UniProtKB-KW"/>
</dbReference>
<dbReference type="Pfam" id="PF25597">
    <property type="entry name" value="SH3_retrovirus"/>
    <property type="match status" value="1"/>
</dbReference>
<evidence type="ECO:0000256" key="2">
    <source>
        <dbReference type="ARBA" id="ARBA00022722"/>
    </source>
</evidence>
<evidence type="ECO:0000313" key="14">
    <source>
        <dbReference type="Proteomes" id="UP001281614"/>
    </source>
</evidence>
<evidence type="ECO:0000313" key="13">
    <source>
        <dbReference type="EMBL" id="KAK2728918.1"/>
    </source>
</evidence>
<name>A0AAD9XWX1_COLKA</name>
<evidence type="ECO:0000256" key="1">
    <source>
        <dbReference type="ARBA" id="ARBA00022695"/>
    </source>
</evidence>
<dbReference type="GO" id="GO:0003964">
    <property type="term" value="F:RNA-directed DNA polymerase activity"/>
    <property type="evidence" value="ECO:0007669"/>
    <property type="project" value="UniProtKB-KW"/>
</dbReference>
<dbReference type="InterPro" id="IPR039537">
    <property type="entry name" value="Retrotran_Ty1/copia-like"/>
</dbReference>
<keyword evidence="7" id="KW-0229">DNA integration</keyword>
<dbReference type="GO" id="GO:0004519">
    <property type="term" value="F:endonuclease activity"/>
    <property type="evidence" value="ECO:0007669"/>
    <property type="project" value="UniProtKB-KW"/>
</dbReference>
<keyword evidence="3" id="KW-0479">Metal-binding</keyword>
<dbReference type="GO" id="GO:0003677">
    <property type="term" value="F:DNA binding"/>
    <property type="evidence" value="ECO:0007669"/>
    <property type="project" value="UniProtKB-KW"/>
</dbReference>
<dbReference type="Proteomes" id="UP001281614">
    <property type="component" value="Unassembled WGS sequence"/>
</dbReference>
<evidence type="ECO:0000256" key="6">
    <source>
        <dbReference type="ARBA" id="ARBA00022842"/>
    </source>
</evidence>
<keyword evidence="11" id="KW-0233">DNA recombination</keyword>
<keyword evidence="10" id="KW-0238">DNA-binding</keyword>
<dbReference type="EMBL" id="VYYT01000867">
    <property type="protein sequence ID" value="KAK2728918.1"/>
    <property type="molecule type" value="Genomic_DNA"/>
</dbReference>
<evidence type="ECO:0000256" key="8">
    <source>
        <dbReference type="ARBA" id="ARBA00022918"/>
    </source>
</evidence>
<dbReference type="PANTHER" id="PTHR42648:SF11">
    <property type="entry name" value="TRANSPOSON TY4-P GAG-POL POLYPROTEIN"/>
    <property type="match status" value="1"/>
</dbReference>
<evidence type="ECO:0000256" key="7">
    <source>
        <dbReference type="ARBA" id="ARBA00022908"/>
    </source>
</evidence>
<dbReference type="InterPro" id="IPR057670">
    <property type="entry name" value="SH3_retrovirus"/>
</dbReference>
<protein>
    <submittedName>
        <fullName evidence="13">Reverse transcriptase domain protein</fullName>
    </submittedName>
</protein>
<evidence type="ECO:0000256" key="5">
    <source>
        <dbReference type="ARBA" id="ARBA00022801"/>
    </source>
</evidence>
<dbReference type="InterPro" id="IPR036397">
    <property type="entry name" value="RNaseH_sf"/>
</dbReference>
<evidence type="ECO:0000256" key="9">
    <source>
        <dbReference type="ARBA" id="ARBA00022932"/>
    </source>
</evidence>
<keyword evidence="9" id="KW-0239">DNA-directed DNA polymerase</keyword>
<reference evidence="13" key="1">
    <citation type="submission" date="2023-02" db="EMBL/GenBank/DDBJ databases">
        <title>Colletotrichum kahawae CIFC_Que2 genome sequencing and assembly.</title>
        <authorList>
            <person name="Baroncelli R."/>
        </authorList>
    </citation>
    <scope>NUCLEOTIDE SEQUENCE</scope>
    <source>
        <strain evidence="13">CIFC_Que2</strain>
    </source>
</reference>
<comment type="caution">
    <text evidence="13">The sequence shown here is derived from an EMBL/GenBank/DDBJ whole genome shotgun (WGS) entry which is preliminary data.</text>
</comment>
<accession>A0AAD9XWX1</accession>
<dbReference type="InterPro" id="IPR012337">
    <property type="entry name" value="RNaseH-like_sf"/>
</dbReference>
<keyword evidence="9" id="KW-0808">Transferase</keyword>
<proteinExistence type="predicted"/>
<keyword evidence="8 13" id="KW-0695">RNA-directed DNA polymerase</keyword>
<dbReference type="PANTHER" id="PTHR42648">
    <property type="entry name" value="TRANSPOSASE, PUTATIVE-RELATED"/>
    <property type="match status" value="1"/>
</dbReference>
<keyword evidence="5" id="KW-0378">Hydrolase</keyword>
<dbReference type="GO" id="GO:0046872">
    <property type="term" value="F:metal ion binding"/>
    <property type="evidence" value="ECO:0007669"/>
    <property type="project" value="UniProtKB-KW"/>
</dbReference>
<keyword evidence="2" id="KW-0540">Nuclease</keyword>
<evidence type="ECO:0000256" key="10">
    <source>
        <dbReference type="ARBA" id="ARBA00023125"/>
    </source>
</evidence>
<keyword evidence="1" id="KW-0548">Nucleotidyltransferase</keyword>
<dbReference type="Gene3D" id="3.30.420.10">
    <property type="entry name" value="Ribonuclease H-like superfamily/Ribonuclease H"/>
    <property type="match status" value="1"/>
</dbReference>
<dbReference type="AlphaFoldDB" id="A0AAD9XWX1"/>
<gene>
    <name evidence="13" type="ORF">CKAH01_19181</name>
</gene>
<dbReference type="GO" id="GO:0016787">
    <property type="term" value="F:hydrolase activity"/>
    <property type="evidence" value="ECO:0007669"/>
    <property type="project" value="UniProtKB-KW"/>
</dbReference>
<sequence length="248" mass="29035">MLKNRKQGLEAISHIIAFIERQYGIKVTVLRLDWETALRNAFDLWAATEGYLIERTAEYTAAQNPAERAGGYIFAIAWCLRQQSRFLELMSSEIVLAAVYLANRNPRKKNNWQTPEGKINSWLNKQSWTTHQRSETPQLAHLKRYGCRAYALTTSYKKGANKSHKTDPRAHIGYLCGYESTNIYRIWIPALDKVMRTRDVTFDETVMYDQKAEDTSLLHQHELQQQFNEHELLMKEIDQEERPLDLRL</sequence>
<evidence type="ECO:0000256" key="3">
    <source>
        <dbReference type="ARBA" id="ARBA00022723"/>
    </source>
</evidence>
<feature type="domain" description="Retroviral polymerase SH3-like" evidence="12">
    <location>
        <begin position="147"/>
        <end position="213"/>
    </location>
</feature>
<evidence type="ECO:0000259" key="12">
    <source>
        <dbReference type="Pfam" id="PF25597"/>
    </source>
</evidence>
<dbReference type="GO" id="GO:0015074">
    <property type="term" value="P:DNA integration"/>
    <property type="evidence" value="ECO:0007669"/>
    <property type="project" value="UniProtKB-KW"/>
</dbReference>
<evidence type="ECO:0000256" key="4">
    <source>
        <dbReference type="ARBA" id="ARBA00022759"/>
    </source>
</evidence>
<dbReference type="SUPFAM" id="SSF53098">
    <property type="entry name" value="Ribonuclease H-like"/>
    <property type="match status" value="1"/>
</dbReference>
<organism evidence="13 14">
    <name type="scientific">Colletotrichum kahawae</name>
    <name type="common">Coffee berry disease fungus</name>
    <dbReference type="NCBI Taxonomy" id="34407"/>
    <lineage>
        <taxon>Eukaryota</taxon>
        <taxon>Fungi</taxon>
        <taxon>Dikarya</taxon>
        <taxon>Ascomycota</taxon>
        <taxon>Pezizomycotina</taxon>
        <taxon>Sordariomycetes</taxon>
        <taxon>Hypocreomycetidae</taxon>
        <taxon>Glomerellales</taxon>
        <taxon>Glomerellaceae</taxon>
        <taxon>Colletotrichum</taxon>
        <taxon>Colletotrichum gloeosporioides species complex</taxon>
    </lineage>
</organism>
<keyword evidence="6" id="KW-0460">Magnesium</keyword>
<dbReference type="GO" id="GO:0006310">
    <property type="term" value="P:DNA recombination"/>
    <property type="evidence" value="ECO:0007669"/>
    <property type="project" value="UniProtKB-KW"/>
</dbReference>